<evidence type="ECO:0000313" key="2">
    <source>
        <dbReference type="Proteomes" id="UP000199120"/>
    </source>
</evidence>
<dbReference type="STRING" id="416943.SAMN05445871_4166"/>
<evidence type="ECO:0000313" key="1">
    <source>
        <dbReference type="EMBL" id="SEK89048.1"/>
    </source>
</evidence>
<sequence>MPMIWNTLDVPLQNGWQCTLIPGPQYGDMMRRGYGDMATRALYPNAGYNRWRSSSWNAREPDEAEKRRLWEEDARRQLDEDRRTFIGYFRLDWDLRTITGNRALDDICAFLREHQYLWRYDQPDDNDSIRRVLCEAVRRETLIPVVNREYRGLPRVSRPTPGPLNGSGTGGSGSYAVQEKVLTLAEFQALQRANGELGAVASSTRRVGLGAILDPLPALGAAASGGAMTKADSLVEDALGSSTPLGNAQTFEYVPDSLADVTEELAASTGNPDYAAKMLGYDRKTFSAILHVFKPANGLGPSDNVIWHDNGDVYFKGSYIGNFHDWAD</sequence>
<organism evidence="1 2">
    <name type="scientific">Paraburkholderia caballeronis</name>
    <dbReference type="NCBI Taxonomy" id="416943"/>
    <lineage>
        <taxon>Bacteria</taxon>
        <taxon>Pseudomonadati</taxon>
        <taxon>Pseudomonadota</taxon>
        <taxon>Betaproteobacteria</taxon>
        <taxon>Burkholderiales</taxon>
        <taxon>Burkholderiaceae</taxon>
        <taxon>Paraburkholderia</taxon>
    </lineage>
</organism>
<keyword evidence="2" id="KW-1185">Reference proteome</keyword>
<accession>A0A1H7KQN3</accession>
<gene>
    <name evidence="1" type="ORF">SAMN05192542_10413</name>
</gene>
<dbReference type="EMBL" id="FOAJ01000004">
    <property type="protein sequence ID" value="SEK89048.1"/>
    <property type="molecule type" value="Genomic_DNA"/>
</dbReference>
<dbReference type="Proteomes" id="UP000199120">
    <property type="component" value="Unassembled WGS sequence"/>
</dbReference>
<name>A0A1H7KQN3_9BURK</name>
<dbReference type="AlphaFoldDB" id="A0A1H7KQN3"/>
<protein>
    <submittedName>
        <fullName evidence="1">Uncharacterized protein</fullName>
    </submittedName>
</protein>
<proteinExistence type="predicted"/>
<reference evidence="2" key="1">
    <citation type="submission" date="2016-10" db="EMBL/GenBank/DDBJ databases">
        <authorList>
            <person name="Varghese N."/>
            <person name="Submissions S."/>
        </authorList>
    </citation>
    <scope>NUCLEOTIDE SEQUENCE [LARGE SCALE GENOMIC DNA]</scope>
    <source>
        <strain evidence="2">LMG 26416</strain>
    </source>
</reference>